<dbReference type="EMBL" id="JAZAVJ010000107">
    <property type="protein sequence ID" value="KAK7414274.1"/>
    <property type="molecule type" value="Genomic_DNA"/>
</dbReference>
<keyword evidence="4" id="KW-1185">Reference proteome</keyword>
<feature type="compositionally biased region" description="Polar residues" evidence="1">
    <location>
        <begin position="349"/>
        <end position="373"/>
    </location>
</feature>
<accession>A0ABR1H071</accession>
<dbReference type="InterPro" id="IPR011990">
    <property type="entry name" value="TPR-like_helical_dom_sf"/>
</dbReference>
<feature type="compositionally biased region" description="Basic and acidic residues" evidence="1">
    <location>
        <begin position="392"/>
        <end position="403"/>
    </location>
</feature>
<feature type="domain" description="C2H2-type" evidence="2">
    <location>
        <begin position="407"/>
        <end position="433"/>
    </location>
</feature>
<feature type="compositionally biased region" description="Basic and acidic residues" evidence="1">
    <location>
        <begin position="445"/>
        <end position="463"/>
    </location>
</feature>
<reference evidence="3 4" key="1">
    <citation type="journal article" date="2025" name="Microbiol. Resour. Announc.">
        <title>Draft genome sequences for Neonectria magnoliae and Neonectria punicea, canker pathogens of Liriodendron tulipifera and Acer saccharum in West Virginia.</title>
        <authorList>
            <person name="Petronek H.M."/>
            <person name="Kasson M.T."/>
            <person name="Metheny A.M."/>
            <person name="Stauder C.M."/>
            <person name="Lovett B."/>
            <person name="Lynch S.C."/>
            <person name="Garnas J.R."/>
            <person name="Kasson L.R."/>
            <person name="Stajich J.E."/>
        </authorList>
    </citation>
    <scope>NUCLEOTIDE SEQUENCE [LARGE SCALE GENOMIC DNA]</scope>
    <source>
        <strain evidence="3 4">NRRL 64653</strain>
    </source>
</reference>
<feature type="compositionally biased region" description="Polar residues" evidence="1">
    <location>
        <begin position="474"/>
        <end position="496"/>
    </location>
</feature>
<evidence type="ECO:0000313" key="4">
    <source>
        <dbReference type="Proteomes" id="UP001498476"/>
    </source>
</evidence>
<gene>
    <name evidence="3" type="ORF">QQX98_006871</name>
</gene>
<feature type="domain" description="C2H2-type" evidence="2">
    <location>
        <begin position="440"/>
        <end position="471"/>
    </location>
</feature>
<feature type="region of interest" description="Disordered" evidence="1">
    <location>
        <begin position="328"/>
        <end position="373"/>
    </location>
</feature>
<dbReference type="InterPro" id="IPR013087">
    <property type="entry name" value="Znf_C2H2_type"/>
</dbReference>
<evidence type="ECO:0000259" key="2">
    <source>
        <dbReference type="SMART" id="SM00355"/>
    </source>
</evidence>
<sequence length="577" mass="65082">MDFTKRWVDHLRANHKRDLDGSTSPPRSRSVGRQLWSPDGPGIEPSQFDSCRGQSVAVKDTIQPSRLVSHRRRPVAGEANSRPQSVTTDPDRMMQQPETRPISQDQLVAEVKGIYAGLVMVEAKCIEVDNAQSSNTDDSKLNNEQWQALIALHRTLLHEHHDFFLASQHPSASAPLRTLAAMYASPKIQSFMDLQPPKGDKPFQLWLDVLGKSSSLLGLLSKNDRQLAHPSSSLDKVLELINGILDRLGSWFWDRFDKFDRTKPLLEILCDLPSNMRHISILPSDGDLDFPTPSFNDFELSGAGEDFTILGMNLDAMESWEIFDMNKPSSEELDNNQGSKPLFEPSLSDVPNQPEQWFSSLSGHRSSDTSSDFEQLLQPELQMNFAATPGETETKATDIERQPKPALKCPECPDSAKTYSTPFTLKRHRKAKHSGPIRRFPCPHPDCDKSQHDAAFERDEQLQRHLRSRKHASLESSTQHNETSKTWGSTGEPQSAESEKTGRSASEESNDQEKRVKRQRTNNEVEVPNGVLSTQAARQRYKAMVAAVESKKQEYLRALDELHMFAETYSVSEEEKD</sequence>
<feature type="compositionally biased region" description="Basic residues" evidence="1">
    <location>
        <begin position="425"/>
        <end position="436"/>
    </location>
</feature>
<feature type="region of interest" description="Disordered" evidence="1">
    <location>
        <begin position="16"/>
        <end position="102"/>
    </location>
</feature>
<evidence type="ECO:0000256" key="1">
    <source>
        <dbReference type="SAM" id="MobiDB-lite"/>
    </source>
</evidence>
<organism evidence="3 4">
    <name type="scientific">Neonectria punicea</name>
    <dbReference type="NCBI Taxonomy" id="979145"/>
    <lineage>
        <taxon>Eukaryota</taxon>
        <taxon>Fungi</taxon>
        <taxon>Dikarya</taxon>
        <taxon>Ascomycota</taxon>
        <taxon>Pezizomycotina</taxon>
        <taxon>Sordariomycetes</taxon>
        <taxon>Hypocreomycetidae</taxon>
        <taxon>Hypocreales</taxon>
        <taxon>Nectriaceae</taxon>
        <taxon>Neonectria</taxon>
    </lineage>
</organism>
<dbReference type="SUPFAM" id="SSF48452">
    <property type="entry name" value="TPR-like"/>
    <property type="match status" value="1"/>
</dbReference>
<name>A0ABR1H071_9HYPO</name>
<evidence type="ECO:0000313" key="3">
    <source>
        <dbReference type="EMBL" id="KAK7414274.1"/>
    </source>
</evidence>
<dbReference type="SMART" id="SM00355">
    <property type="entry name" value="ZnF_C2H2"/>
    <property type="match status" value="2"/>
</dbReference>
<dbReference type="Gene3D" id="3.30.160.60">
    <property type="entry name" value="Classic Zinc Finger"/>
    <property type="match status" value="1"/>
</dbReference>
<proteinExistence type="predicted"/>
<dbReference type="Proteomes" id="UP001498476">
    <property type="component" value="Unassembled WGS sequence"/>
</dbReference>
<feature type="region of interest" description="Disordered" evidence="1">
    <location>
        <begin position="385"/>
        <end position="538"/>
    </location>
</feature>
<feature type="compositionally biased region" description="Basic and acidic residues" evidence="1">
    <location>
        <begin position="497"/>
        <end position="514"/>
    </location>
</feature>
<comment type="caution">
    <text evidence="3">The sequence shown here is derived from an EMBL/GenBank/DDBJ whole genome shotgun (WGS) entry which is preliminary data.</text>
</comment>
<protein>
    <recommendedName>
        <fullName evidence="2">C2H2-type domain-containing protein</fullName>
    </recommendedName>
</protein>